<organism evidence="1 2">
    <name type="scientific">Streblomastix strix</name>
    <dbReference type="NCBI Taxonomy" id="222440"/>
    <lineage>
        <taxon>Eukaryota</taxon>
        <taxon>Metamonada</taxon>
        <taxon>Preaxostyla</taxon>
        <taxon>Oxymonadida</taxon>
        <taxon>Streblomastigidae</taxon>
        <taxon>Streblomastix</taxon>
    </lineage>
</organism>
<feature type="non-terminal residue" evidence="1">
    <location>
        <position position="39"/>
    </location>
</feature>
<dbReference type="EMBL" id="SNRW01001003">
    <property type="protein sequence ID" value="KAA6398229.1"/>
    <property type="molecule type" value="Genomic_DNA"/>
</dbReference>
<gene>
    <name evidence="1" type="ORF">EZS28_006242</name>
</gene>
<evidence type="ECO:0000313" key="2">
    <source>
        <dbReference type="Proteomes" id="UP000324800"/>
    </source>
</evidence>
<dbReference type="Proteomes" id="UP000324800">
    <property type="component" value="Unassembled WGS sequence"/>
</dbReference>
<comment type="caution">
    <text evidence="1">The sequence shown here is derived from an EMBL/GenBank/DDBJ whole genome shotgun (WGS) entry which is preliminary data.</text>
</comment>
<reference evidence="1 2" key="1">
    <citation type="submission" date="2019-03" db="EMBL/GenBank/DDBJ databases">
        <title>Single cell metagenomics reveals metabolic interactions within the superorganism composed of flagellate Streblomastix strix and complex community of Bacteroidetes bacteria on its surface.</title>
        <authorList>
            <person name="Treitli S.C."/>
            <person name="Kolisko M."/>
            <person name="Husnik F."/>
            <person name="Keeling P."/>
            <person name="Hampl V."/>
        </authorList>
    </citation>
    <scope>NUCLEOTIDE SEQUENCE [LARGE SCALE GENOMIC DNA]</scope>
    <source>
        <strain evidence="1">ST1C</strain>
    </source>
</reference>
<name>A0A5J4WVJ5_9EUKA</name>
<sequence>MSVLQTDIAIDDYYQEGGISLQAEEGDFGAGGGKSEIKP</sequence>
<accession>A0A5J4WVJ5</accession>
<evidence type="ECO:0000313" key="1">
    <source>
        <dbReference type="EMBL" id="KAA6398229.1"/>
    </source>
</evidence>
<proteinExistence type="predicted"/>
<protein>
    <submittedName>
        <fullName evidence="1">Uncharacterized protein</fullName>
    </submittedName>
</protein>
<dbReference type="AlphaFoldDB" id="A0A5J4WVJ5"/>